<dbReference type="AlphaFoldDB" id="A0A7S3JH79"/>
<dbReference type="EMBL" id="HBII01033791">
    <property type="protein sequence ID" value="CAE0355098.1"/>
    <property type="molecule type" value="Transcribed_RNA"/>
</dbReference>
<evidence type="ECO:0000313" key="1">
    <source>
        <dbReference type="EMBL" id="CAE0355098.1"/>
    </source>
</evidence>
<sequence length="340" mass="37196">MAAKVEQGPTLSGLLKSLSGGAASAQVGDDDPDVYDRLDEYVSMFLRGAGVVPTVNNTLECVDATRDLARAMDGSIKNIISAGFNFDTYLGLANSLGKAQPTIQNCFNSSYDSYKLAASHIATFPSAGSFFQKMGLKVAYSFFDWYRLYYSMNNAVQKQNMTAISLYSGQVANVLLSFDSSLNGTQSELTSVQSFGFLDFVFELIYNFLDGAIFSHSVQVETCQKNGSDYIGDFESAIEEFKKHTETGLYNGVYAVAALFGNFYGLNTACVDGAKAALSRVDEYVSMMSDPFRVFWNLFSGYKLITQYLMDATECMLNMEAACLGSNAGNLFYTVFAKTK</sequence>
<protein>
    <submittedName>
        <fullName evidence="1">Uncharacterized protein</fullName>
    </submittedName>
</protein>
<reference evidence="1" key="1">
    <citation type="submission" date="2021-01" db="EMBL/GenBank/DDBJ databases">
        <authorList>
            <person name="Corre E."/>
            <person name="Pelletier E."/>
            <person name="Niang G."/>
            <person name="Scheremetjew M."/>
            <person name="Finn R."/>
            <person name="Kale V."/>
            <person name="Holt S."/>
            <person name="Cochrane G."/>
            <person name="Meng A."/>
            <person name="Brown T."/>
            <person name="Cohen L."/>
        </authorList>
    </citation>
    <scope>NUCLEOTIDE SEQUENCE</scope>
    <source>
        <strain evidence="1">FSP1.4</strain>
    </source>
</reference>
<proteinExistence type="predicted"/>
<name>A0A7S3JH79_9SPIT</name>
<gene>
    <name evidence="1" type="ORF">EHAR0213_LOCUS14015</name>
</gene>
<accession>A0A7S3JH79</accession>
<organism evidence="1">
    <name type="scientific">Euplotes harpa</name>
    <dbReference type="NCBI Taxonomy" id="151035"/>
    <lineage>
        <taxon>Eukaryota</taxon>
        <taxon>Sar</taxon>
        <taxon>Alveolata</taxon>
        <taxon>Ciliophora</taxon>
        <taxon>Intramacronucleata</taxon>
        <taxon>Spirotrichea</taxon>
        <taxon>Hypotrichia</taxon>
        <taxon>Euplotida</taxon>
        <taxon>Euplotidae</taxon>
        <taxon>Euplotes</taxon>
    </lineage>
</organism>